<proteinExistence type="predicted"/>
<evidence type="ECO:0000313" key="2">
    <source>
        <dbReference type="EMBL" id="KAK1840916.1"/>
    </source>
</evidence>
<gene>
    <name evidence="2" type="ORF">CCHR01_16447</name>
</gene>
<accession>A0AAD9EDG1</accession>
<sequence>MAMQTASCYVHGTSIPPPHHHHTCPPKVDGRPSTRDPALPQPSHPQDILPPFVRVIWSPTSNIQVDSQVPKYHPARQGYAFQGPKSRNIPKTLPVSPIKLSLSYNVSGWELSGIRYAIAAAARAALLLPSPARARSHPSQDISYIHSTRPRPRSRPLQPFFYAPPFETTHKHIRPAFIPRTRRFPLLLPYLRG</sequence>
<reference evidence="2" key="1">
    <citation type="submission" date="2023-01" db="EMBL/GenBank/DDBJ databases">
        <title>Colletotrichum chrysophilum M932 genome sequence.</title>
        <authorList>
            <person name="Baroncelli R."/>
        </authorList>
    </citation>
    <scope>NUCLEOTIDE SEQUENCE</scope>
    <source>
        <strain evidence="2">M932</strain>
    </source>
</reference>
<evidence type="ECO:0000313" key="3">
    <source>
        <dbReference type="Proteomes" id="UP001243330"/>
    </source>
</evidence>
<name>A0AAD9EDG1_9PEZI</name>
<dbReference type="Proteomes" id="UP001243330">
    <property type="component" value="Unassembled WGS sequence"/>
</dbReference>
<comment type="caution">
    <text evidence="2">The sequence shown here is derived from an EMBL/GenBank/DDBJ whole genome shotgun (WGS) entry which is preliminary data.</text>
</comment>
<dbReference type="EMBL" id="JAQOWY010000520">
    <property type="protein sequence ID" value="KAK1840916.1"/>
    <property type="molecule type" value="Genomic_DNA"/>
</dbReference>
<protein>
    <submittedName>
        <fullName evidence="2">Uncharacterized protein</fullName>
    </submittedName>
</protein>
<evidence type="ECO:0000256" key="1">
    <source>
        <dbReference type="SAM" id="MobiDB-lite"/>
    </source>
</evidence>
<dbReference type="AlphaFoldDB" id="A0AAD9EDG1"/>
<keyword evidence="3" id="KW-1185">Reference proteome</keyword>
<feature type="region of interest" description="Disordered" evidence="1">
    <location>
        <begin position="12"/>
        <end position="47"/>
    </location>
</feature>
<organism evidence="2 3">
    <name type="scientific">Colletotrichum chrysophilum</name>
    <dbReference type="NCBI Taxonomy" id="1836956"/>
    <lineage>
        <taxon>Eukaryota</taxon>
        <taxon>Fungi</taxon>
        <taxon>Dikarya</taxon>
        <taxon>Ascomycota</taxon>
        <taxon>Pezizomycotina</taxon>
        <taxon>Sordariomycetes</taxon>
        <taxon>Hypocreomycetidae</taxon>
        <taxon>Glomerellales</taxon>
        <taxon>Glomerellaceae</taxon>
        <taxon>Colletotrichum</taxon>
        <taxon>Colletotrichum gloeosporioides species complex</taxon>
    </lineage>
</organism>